<evidence type="ECO:0000313" key="2">
    <source>
        <dbReference type="EMBL" id="SMP12238.1"/>
    </source>
</evidence>
<dbReference type="RefSeq" id="WP_102992951.1">
    <property type="nucleotide sequence ID" value="NZ_FXTU01000002.1"/>
</dbReference>
<dbReference type="Pfam" id="PF04816">
    <property type="entry name" value="TrmK"/>
    <property type="match status" value="1"/>
</dbReference>
<dbReference type="PANTHER" id="PTHR38451:SF1">
    <property type="entry name" value="TRNA (ADENINE(22)-N(1))-METHYLTRANSFERASE"/>
    <property type="match status" value="1"/>
</dbReference>
<dbReference type="Gene3D" id="3.40.50.150">
    <property type="entry name" value="Vaccinia Virus protein VP39"/>
    <property type="match status" value="1"/>
</dbReference>
<dbReference type="InterPro" id="IPR029063">
    <property type="entry name" value="SAM-dependent_MTases_sf"/>
</dbReference>
<dbReference type="InterPro" id="IPR006901">
    <property type="entry name" value="TrmK"/>
</dbReference>
<reference evidence="2" key="1">
    <citation type="submission" date="2017-05" db="EMBL/GenBank/DDBJ databases">
        <authorList>
            <person name="Varghese N."/>
            <person name="Submissions S."/>
        </authorList>
    </citation>
    <scope>NUCLEOTIDE SEQUENCE</scope>
    <source>
        <strain evidence="2">DSM 45262</strain>
    </source>
</reference>
<dbReference type="GO" id="GO:0160105">
    <property type="term" value="F:tRNA (adenine(22)-N1)-methyltransferase activity"/>
    <property type="evidence" value="ECO:0007669"/>
    <property type="project" value="InterPro"/>
</dbReference>
<evidence type="ECO:0000313" key="3">
    <source>
        <dbReference type="Proteomes" id="UP001157946"/>
    </source>
</evidence>
<accession>A0AA45WLR8</accession>
<proteinExistence type="predicted"/>
<protein>
    <submittedName>
        <fullName evidence="2">tRNA (Adenine22-N1)-methyltransferase</fullName>
    </submittedName>
</protein>
<keyword evidence="1" id="KW-0175">Coiled coil</keyword>
<feature type="coiled-coil region" evidence="1">
    <location>
        <begin position="218"/>
        <end position="245"/>
    </location>
</feature>
<sequence length="247" mass="27580">MESSIKLWQLSERLKTIASFIPDHKRVADIGGDHALLLTQVAKENRLQKGIVGEINRGPHQNASERVKLAGLADLIDVRLGDGLAVVQPGEVDVVVIAGMGGALIASILEQGKDKLAGVERLILQPNIGESRVRLWLEENGFRLVEETIVEEVGIYYEILVAEPGKPGYVADSILGRDMAREVGPLLWERRHPLLHKKLQEVVAGKRKIHRQLNLGKTEQAIARKRELEREIEAWERVIQCLSKENN</sequence>
<comment type="caution">
    <text evidence="2">The sequence shown here is derived from an EMBL/GenBank/DDBJ whole genome shotgun (WGS) entry which is preliminary data.</text>
</comment>
<dbReference type="Proteomes" id="UP001157946">
    <property type="component" value="Unassembled WGS sequence"/>
</dbReference>
<dbReference type="PIRSF" id="PIRSF018637">
    <property type="entry name" value="TrmK"/>
    <property type="match status" value="1"/>
</dbReference>
<evidence type="ECO:0000256" key="1">
    <source>
        <dbReference type="SAM" id="Coils"/>
    </source>
</evidence>
<name>A0AA45WLR8_9BACL</name>
<dbReference type="AlphaFoldDB" id="A0AA45WLR8"/>
<dbReference type="PANTHER" id="PTHR38451">
    <property type="entry name" value="TRNA (ADENINE(22)-N(1))-METHYLTRANSFERASE"/>
    <property type="match status" value="1"/>
</dbReference>
<dbReference type="EMBL" id="FXTU01000002">
    <property type="protein sequence ID" value="SMP12238.1"/>
    <property type="molecule type" value="Genomic_DNA"/>
</dbReference>
<organism evidence="2 3">
    <name type="scientific">Laceyella tengchongensis</name>
    <dbReference type="NCBI Taxonomy" id="574699"/>
    <lineage>
        <taxon>Bacteria</taxon>
        <taxon>Bacillati</taxon>
        <taxon>Bacillota</taxon>
        <taxon>Bacilli</taxon>
        <taxon>Bacillales</taxon>
        <taxon>Thermoactinomycetaceae</taxon>
        <taxon>Laceyella</taxon>
    </lineage>
</organism>
<keyword evidence="3" id="KW-1185">Reference proteome</keyword>
<gene>
    <name evidence="2" type="ORF">SAMN06265361_102339</name>
</gene>
<dbReference type="SUPFAM" id="SSF53335">
    <property type="entry name" value="S-adenosyl-L-methionine-dependent methyltransferases"/>
    <property type="match status" value="1"/>
</dbReference>